<protein>
    <submittedName>
        <fullName evidence="8">WRKY domain</fullName>
    </submittedName>
</protein>
<gene>
    <name evidence="8" type="ORF">RJ641_016674</name>
</gene>
<evidence type="ECO:0000256" key="3">
    <source>
        <dbReference type="ARBA" id="ARBA00023125"/>
    </source>
</evidence>
<name>A0AAN8UZF2_9MAGN</name>
<evidence type="ECO:0000313" key="8">
    <source>
        <dbReference type="EMBL" id="KAK6918252.1"/>
    </source>
</evidence>
<dbReference type="Pfam" id="PF03106">
    <property type="entry name" value="WRKY"/>
    <property type="match status" value="1"/>
</dbReference>
<feature type="domain" description="WRKY" evidence="7">
    <location>
        <begin position="113"/>
        <end position="176"/>
    </location>
</feature>
<comment type="subcellular location">
    <subcellularLocation>
        <location evidence="1">Nucleus</location>
    </subcellularLocation>
</comment>
<proteinExistence type="inferred from homology"/>
<dbReference type="GO" id="GO:0042542">
    <property type="term" value="P:response to hydrogen peroxide"/>
    <property type="evidence" value="ECO:0007669"/>
    <property type="project" value="UniProtKB-ARBA"/>
</dbReference>
<organism evidence="8 9">
    <name type="scientific">Dillenia turbinata</name>
    <dbReference type="NCBI Taxonomy" id="194707"/>
    <lineage>
        <taxon>Eukaryota</taxon>
        <taxon>Viridiplantae</taxon>
        <taxon>Streptophyta</taxon>
        <taxon>Embryophyta</taxon>
        <taxon>Tracheophyta</taxon>
        <taxon>Spermatophyta</taxon>
        <taxon>Magnoliopsida</taxon>
        <taxon>eudicotyledons</taxon>
        <taxon>Gunneridae</taxon>
        <taxon>Pentapetalae</taxon>
        <taxon>Dilleniales</taxon>
        <taxon>Dilleniaceae</taxon>
        <taxon>Dillenia</taxon>
    </lineage>
</organism>
<dbReference type="PANTHER" id="PTHR32096:SF133">
    <property type="entry name" value="WRKY TRANSCRIPTION FACTOR 41-RELATED"/>
    <property type="match status" value="1"/>
</dbReference>
<dbReference type="GO" id="GO:0010150">
    <property type="term" value="P:leaf senescence"/>
    <property type="evidence" value="ECO:0007669"/>
    <property type="project" value="UniProtKB-ARBA"/>
</dbReference>
<evidence type="ECO:0000256" key="5">
    <source>
        <dbReference type="ARBA" id="ARBA00023242"/>
    </source>
</evidence>
<sequence length="312" mass="35400">MESEKDCDQNNNLIIELTQGRELAKQLRDHLNHSSSSSLGSGGILVDRILSSYEKALSMLNFTAEFPSLAYSSPRSEGSERNTIADQPHKSVCKKRKASKRWTEQVRIDQETRGEGPLDDGYSWRKYGQKDILGAKFPRGYYRCTHRNSQGCLAIKQVQRSDVDPLVYEITYRGMHTCMLASNAMQPSEKRHKLCTMEQEVKQSLEVKSEEQDNKEQIFPSFTFPQCESYIFTNPLTESDLIGSFSPPFLSPATSESNLFSLINFQSLESDRTERLSTPPSVINSPIGDVDFSFDPVEFDPNFPFGNPDFFV</sequence>
<dbReference type="PANTHER" id="PTHR32096">
    <property type="entry name" value="WRKY TRANSCRIPTION FACTOR 30-RELATED-RELATED"/>
    <property type="match status" value="1"/>
</dbReference>
<dbReference type="GO" id="GO:0000976">
    <property type="term" value="F:transcription cis-regulatory region binding"/>
    <property type="evidence" value="ECO:0007669"/>
    <property type="project" value="TreeGrafter"/>
</dbReference>
<dbReference type="GO" id="GO:0003700">
    <property type="term" value="F:DNA-binding transcription factor activity"/>
    <property type="evidence" value="ECO:0007669"/>
    <property type="project" value="InterPro"/>
</dbReference>
<dbReference type="InterPro" id="IPR044810">
    <property type="entry name" value="WRKY_plant"/>
</dbReference>
<dbReference type="SUPFAM" id="SSF118290">
    <property type="entry name" value="WRKY DNA-binding domain"/>
    <property type="match status" value="1"/>
</dbReference>
<evidence type="ECO:0000259" key="7">
    <source>
        <dbReference type="PROSITE" id="PS50811"/>
    </source>
</evidence>
<keyword evidence="9" id="KW-1185">Reference proteome</keyword>
<evidence type="ECO:0000256" key="1">
    <source>
        <dbReference type="ARBA" id="ARBA00004123"/>
    </source>
</evidence>
<comment type="caution">
    <text evidence="8">The sequence shown here is derived from an EMBL/GenBank/DDBJ whole genome shotgun (WGS) entry which is preliminary data.</text>
</comment>
<dbReference type="GO" id="GO:0009751">
    <property type="term" value="P:response to salicylic acid"/>
    <property type="evidence" value="ECO:0007669"/>
    <property type="project" value="UniProtKB-ARBA"/>
</dbReference>
<evidence type="ECO:0000256" key="6">
    <source>
        <dbReference type="ARBA" id="ARBA00060850"/>
    </source>
</evidence>
<dbReference type="EMBL" id="JBAMMX010000022">
    <property type="protein sequence ID" value="KAK6918252.1"/>
    <property type="molecule type" value="Genomic_DNA"/>
</dbReference>
<dbReference type="FunFam" id="2.20.25.80:FF:000009">
    <property type="entry name" value="WRKY transcription factor 53"/>
    <property type="match status" value="1"/>
</dbReference>
<dbReference type="GO" id="GO:0010193">
    <property type="term" value="P:response to ozone"/>
    <property type="evidence" value="ECO:0007669"/>
    <property type="project" value="UniProtKB-ARBA"/>
</dbReference>
<keyword evidence="3" id="KW-0238">DNA-binding</keyword>
<dbReference type="AlphaFoldDB" id="A0AAN8UZF2"/>
<dbReference type="InterPro" id="IPR003657">
    <property type="entry name" value="WRKY_dom"/>
</dbReference>
<keyword evidence="2" id="KW-0805">Transcription regulation</keyword>
<dbReference type="PROSITE" id="PS50811">
    <property type="entry name" value="WRKY"/>
    <property type="match status" value="1"/>
</dbReference>
<dbReference type="InterPro" id="IPR036576">
    <property type="entry name" value="WRKY_dom_sf"/>
</dbReference>
<evidence type="ECO:0000256" key="2">
    <source>
        <dbReference type="ARBA" id="ARBA00023015"/>
    </source>
</evidence>
<dbReference type="GO" id="GO:0005634">
    <property type="term" value="C:nucleus"/>
    <property type="evidence" value="ECO:0007669"/>
    <property type="project" value="UniProtKB-SubCell"/>
</dbReference>
<dbReference type="SMART" id="SM00774">
    <property type="entry name" value="WRKY"/>
    <property type="match status" value="1"/>
</dbReference>
<evidence type="ECO:0000313" key="9">
    <source>
        <dbReference type="Proteomes" id="UP001370490"/>
    </source>
</evidence>
<accession>A0AAN8UZF2</accession>
<dbReference type="Proteomes" id="UP001370490">
    <property type="component" value="Unassembled WGS sequence"/>
</dbReference>
<keyword evidence="4" id="KW-0804">Transcription</keyword>
<keyword evidence="5" id="KW-0539">Nucleus</keyword>
<evidence type="ECO:0000256" key="4">
    <source>
        <dbReference type="ARBA" id="ARBA00023163"/>
    </source>
</evidence>
<reference evidence="8 9" key="1">
    <citation type="submission" date="2023-12" db="EMBL/GenBank/DDBJ databases">
        <title>A high-quality genome assembly for Dillenia turbinata (Dilleniales).</title>
        <authorList>
            <person name="Chanderbali A."/>
        </authorList>
    </citation>
    <scope>NUCLEOTIDE SEQUENCE [LARGE SCALE GENOMIC DNA]</scope>
    <source>
        <strain evidence="8">LSX21</strain>
        <tissue evidence="8">Leaf</tissue>
    </source>
</reference>
<dbReference type="Gene3D" id="2.20.25.80">
    <property type="entry name" value="WRKY domain"/>
    <property type="match status" value="1"/>
</dbReference>
<comment type="similarity">
    <text evidence="6">Belongs to the WRKY group III family.</text>
</comment>